<evidence type="ECO:0000256" key="4">
    <source>
        <dbReference type="ARBA" id="ARBA00023295"/>
    </source>
</evidence>
<dbReference type="PANTHER" id="PTHR46017">
    <property type="entry name" value="ALPHA-MANNOSIDASE 2C1"/>
    <property type="match status" value="1"/>
</dbReference>
<sequence>MGVKTPPKPIAWPTYTPQRLSSSAQKAALYVLSSHWDREWYQTFETFRYRLVNLLDDVLARQDSGEIDGPFYCDGQAIILEDYLDIRPDERQRIAARLQNRQLVAGPWYVLPDEFLVSGESLIRNIQIGRELVESLGGRPSDCGFLCDLFGSNAQMPQLLKAFGIEVAYVWRGTNHHDQRLLWWVGADGTRIPSYRFGTNGYWGYAVNVRGHCDHEDHIEAEKTLPERFWEYVEKEAAATPIDAVLVFDGADHAGFDPHAYSQLKALAGSEHGHDYDICHVELDDHAAEILRHTDRITTEVHGELYESAKHPFDLDQQALVGGTLASRIHIKQFNARCEWLLTRWAEPAATLATCRLGDRYPADFLKRAWKHLIQNHPHDSICGCSIDRVHEDMIYRFNQCEDLAEQVTQNALRHLAEAAVGSPGVPEDETRIVVFNPLPETLSAVVDVDALIPDWKQPPNGGQPAKERGLPATPHDEQGNPIPFQARSLSPITLQLETHKHRAPRSYEARTLGLSMPLELPPLGWKTISLRKANVHWIRTPRSESLVHDERTLQNQHLTLNVQSDGTLSLTDRKTNATYNRLLTLEDGADVGDGWRYIAPANDTVSYTGGNCTGITVLDDGPHLGRIEIRCQLIVPARYDRETAERSQRTVTIDVTHRVALRADARHVEVETTINNTAEDHRLRVLCPVEARTDHYWTDAPFDTARRPIALKPDQHTWREPELETKPQQAWTAVADANRGLALVAEGLRETAVLDRPDRAIALTLLRATQKTAFTSGEPGGQLPGEHTFRYWITPAEEKPDAAELHNLATLLNARVRSVSLLPGIHARGSGYPVGPDTSPTAPGIAITGPARLSALQVRGDELEIRLFNPLDTPASGTIQLPEPQKNPGQPPAARSVSLTGTTLEPIDVEQGRIAIELSPKQIITLRVTGLIQNPVHSN</sequence>
<dbReference type="SMART" id="SM00872">
    <property type="entry name" value="Alpha-mann_mid"/>
    <property type="match status" value="1"/>
</dbReference>
<comment type="similarity">
    <text evidence="1">Belongs to the glycosyl hydrolase 38 family.</text>
</comment>
<dbReference type="InterPro" id="IPR011682">
    <property type="entry name" value="Glyco_hydro_38_C"/>
</dbReference>
<feature type="domain" description="Glycoside hydrolase family 38 central" evidence="6">
    <location>
        <begin position="319"/>
        <end position="398"/>
    </location>
</feature>
<accession>A0A518BUM2</accession>
<protein>
    <submittedName>
        <fullName evidence="7">Mannosylglycerate hydrolase</fullName>
        <ecNumber evidence="7">3.2.1.170</ecNumber>
    </submittedName>
</protein>
<dbReference type="Gene3D" id="3.20.110.10">
    <property type="entry name" value="Glycoside hydrolase 38, N terminal domain"/>
    <property type="match status" value="1"/>
</dbReference>
<dbReference type="Gene3D" id="2.60.40.2210">
    <property type="match status" value="1"/>
</dbReference>
<evidence type="ECO:0000256" key="2">
    <source>
        <dbReference type="ARBA" id="ARBA00022723"/>
    </source>
</evidence>
<keyword evidence="8" id="KW-1185">Reference proteome</keyword>
<dbReference type="SUPFAM" id="SSF88713">
    <property type="entry name" value="Glycoside hydrolase/deacetylase"/>
    <property type="match status" value="1"/>
</dbReference>
<dbReference type="Proteomes" id="UP000320386">
    <property type="component" value="Chromosome"/>
</dbReference>
<dbReference type="GO" id="GO:0030246">
    <property type="term" value="F:carbohydrate binding"/>
    <property type="evidence" value="ECO:0007669"/>
    <property type="project" value="InterPro"/>
</dbReference>
<dbReference type="EC" id="3.2.1.170" evidence="7"/>
<dbReference type="RefSeq" id="WP_145444784.1">
    <property type="nucleotide sequence ID" value="NZ_CP036280.1"/>
</dbReference>
<dbReference type="InterPro" id="IPR037094">
    <property type="entry name" value="Glyco_hydro_38_cen_sf"/>
</dbReference>
<evidence type="ECO:0000313" key="7">
    <source>
        <dbReference type="EMBL" id="QDU70624.1"/>
    </source>
</evidence>
<dbReference type="SUPFAM" id="SSF74650">
    <property type="entry name" value="Galactose mutarotase-like"/>
    <property type="match status" value="1"/>
</dbReference>
<feature type="region of interest" description="Disordered" evidence="5">
    <location>
        <begin position="455"/>
        <end position="479"/>
    </location>
</feature>
<feature type="region of interest" description="Disordered" evidence="5">
    <location>
        <begin position="875"/>
        <end position="898"/>
    </location>
</feature>
<evidence type="ECO:0000313" key="8">
    <source>
        <dbReference type="Proteomes" id="UP000320386"/>
    </source>
</evidence>
<gene>
    <name evidence="7" type="primary">mngB_2</name>
    <name evidence="7" type="ORF">Pan265_04520</name>
</gene>
<dbReference type="InterPro" id="IPR015341">
    <property type="entry name" value="Glyco_hydro_38_cen"/>
</dbReference>
<dbReference type="Pfam" id="PF07748">
    <property type="entry name" value="Glyco_hydro_38C"/>
    <property type="match status" value="1"/>
</dbReference>
<dbReference type="GO" id="GO:0102546">
    <property type="term" value="F:mannosylglycerate hydrolase activity"/>
    <property type="evidence" value="ECO:0007669"/>
    <property type="project" value="UniProtKB-EC"/>
</dbReference>
<dbReference type="Pfam" id="PF01074">
    <property type="entry name" value="Glyco_hydro_38N"/>
    <property type="match status" value="1"/>
</dbReference>
<name>A0A518BUM2_9BACT</name>
<evidence type="ECO:0000256" key="1">
    <source>
        <dbReference type="ARBA" id="ARBA00009792"/>
    </source>
</evidence>
<dbReference type="SUPFAM" id="SSF88688">
    <property type="entry name" value="Families 57/38 glycoside transferase middle domain"/>
    <property type="match status" value="1"/>
</dbReference>
<dbReference type="AlphaFoldDB" id="A0A518BUM2"/>
<dbReference type="EMBL" id="CP036280">
    <property type="protein sequence ID" value="QDU70624.1"/>
    <property type="molecule type" value="Genomic_DNA"/>
</dbReference>
<reference evidence="7 8" key="1">
    <citation type="submission" date="2019-02" db="EMBL/GenBank/DDBJ databases">
        <title>Deep-cultivation of Planctomycetes and their phenomic and genomic characterization uncovers novel biology.</title>
        <authorList>
            <person name="Wiegand S."/>
            <person name="Jogler M."/>
            <person name="Boedeker C."/>
            <person name="Pinto D."/>
            <person name="Vollmers J."/>
            <person name="Rivas-Marin E."/>
            <person name="Kohn T."/>
            <person name="Peeters S.H."/>
            <person name="Heuer A."/>
            <person name="Rast P."/>
            <person name="Oberbeckmann S."/>
            <person name="Bunk B."/>
            <person name="Jeske O."/>
            <person name="Meyerdierks A."/>
            <person name="Storesund J.E."/>
            <person name="Kallscheuer N."/>
            <person name="Luecker S."/>
            <person name="Lage O.M."/>
            <person name="Pohl T."/>
            <person name="Merkel B.J."/>
            <person name="Hornburger P."/>
            <person name="Mueller R.-W."/>
            <person name="Bruemmer F."/>
            <person name="Labrenz M."/>
            <person name="Spormann A.M."/>
            <person name="Op den Camp H."/>
            <person name="Overmann J."/>
            <person name="Amann R."/>
            <person name="Jetten M.S.M."/>
            <person name="Mascher T."/>
            <person name="Medema M.H."/>
            <person name="Devos D.P."/>
            <person name="Kaster A.-K."/>
            <person name="Ovreas L."/>
            <person name="Rohde M."/>
            <person name="Galperin M.Y."/>
            <person name="Jogler C."/>
        </authorList>
    </citation>
    <scope>NUCLEOTIDE SEQUENCE [LARGE SCALE GENOMIC DNA]</scope>
    <source>
        <strain evidence="7 8">Pan265</strain>
    </source>
</reference>
<dbReference type="PANTHER" id="PTHR46017:SF2">
    <property type="entry name" value="MANNOSYLGLYCERATE HYDROLASE"/>
    <property type="match status" value="1"/>
</dbReference>
<evidence type="ECO:0000259" key="6">
    <source>
        <dbReference type="SMART" id="SM00872"/>
    </source>
</evidence>
<keyword evidence="4 7" id="KW-0326">Glycosidase</keyword>
<evidence type="ECO:0000256" key="3">
    <source>
        <dbReference type="ARBA" id="ARBA00022801"/>
    </source>
</evidence>
<dbReference type="GO" id="GO:0046872">
    <property type="term" value="F:metal ion binding"/>
    <property type="evidence" value="ECO:0007669"/>
    <property type="project" value="UniProtKB-KW"/>
</dbReference>
<keyword evidence="2" id="KW-0479">Metal-binding</keyword>
<feature type="compositionally biased region" description="Basic and acidic residues" evidence="5">
    <location>
        <begin position="466"/>
        <end position="479"/>
    </location>
</feature>
<dbReference type="InterPro" id="IPR027291">
    <property type="entry name" value="Glyco_hydro_38_N_sf"/>
</dbReference>
<dbReference type="GO" id="GO:0009313">
    <property type="term" value="P:oligosaccharide catabolic process"/>
    <property type="evidence" value="ECO:0007669"/>
    <property type="project" value="TreeGrafter"/>
</dbReference>
<keyword evidence="3 7" id="KW-0378">Hydrolase</keyword>
<evidence type="ECO:0000256" key="5">
    <source>
        <dbReference type="SAM" id="MobiDB-lite"/>
    </source>
</evidence>
<organism evidence="7 8">
    <name type="scientific">Mucisphaera calidilacus</name>
    <dbReference type="NCBI Taxonomy" id="2527982"/>
    <lineage>
        <taxon>Bacteria</taxon>
        <taxon>Pseudomonadati</taxon>
        <taxon>Planctomycetota</taxon>
        <taxon>Phycisphaerae</taxon>
        <taxon>Phycisphaerales</taxon>
        <taxon>Phycisphaeraceae</taxon>
        <taxon>Mucisphaera</taxon>
    </lineage>
</organism>
<dbReference type="Gene3D" id="2.70.98.30">
    <property type="entry name" value="Golgi alpha-mannosidase II, domain 4"/>
    <property type="match status" value="1"/>
</dbReference>
<dbReference type="InterPro" id="IPR028995">
    <property type="entry name" value="Glyco_hydro_57/38_cen_sf"/>
</dbReference>
<dbReference type="GO" id="GO:0006013">
    <property type="term" value="P:mannose metabolic process"/>
    <property type="evidence" value="ECO:0007669"/>
    <property type="project" value="InterPro"/>
</dbReference>
<dbReference type="OrthoDB" id="9772207at2"/>
<dbReference type="InterPro" id="IPR011013">
    <property type="entry name" value="Gal_mutarotase_sf_dom"/>
</dbReference>
<dbReference type="InterPro" id="IPR011330">
    <property type="entry name" value="Glyco_hydro/deAcase_b/a-brl"/>
</dbReference>
<dbReference type="Gene3D" id="1.20.1270.50">
    <property type="entry name" value="Glycoside hydrolase family 38, central domain"/>
    <property type="match status" value="1"/>
</dbReference>
<dbReference type="GO" id="GO:0004559">
    <property type="term" value="F:alpha-mannosidase activity"/>
    <property type="evidence" value="ECO:0007669"/>
    <property type="project" value="InterPro"/>
</dbReference>
<dbReference type="KEGG" id="mcad:Pan265_04520"/>
<proteinExistence type="inferred from homology"/>
<dbReference type="Pfam" id="PF09261">
    <property type="entry name" value="Alpha-mann_mid"/>
    <property type="match status" value="1"/>
</dbReference>
<dbReference type="InterPro" id="IPR000602">
    <property type="entry name" value="Glyco_hydro_38_N"/>
</dbReference>